<name>A0ABP7CW86_9ACTN</name>
<organism evidence="6 7">
    <name type="scientific">Microlunatus aurantiacus</name>
    <dbReference type="NCBI Taxonomy" id="446786"/>
    <lineage>
        <taxon>Bacteria</taxon>
        <taxon>Bacillati</taxon>
        <taxon>Actinomycetota</taxon>
        <taxon>Actinomycetes</taxon>
        <taxon>Propionibacteriales</taxon>
        <taxon>Propionibacteriaceae</taxon>
        <taxon>Microlunatus</taxon>
    </lineage>
</organism>
<dbReference type="PANTHER" id="PTHR43179:SF12">
    <property type="entry name" value="GALACTOFURANOSYLTRANSFERASE GLFT2"/>
    <property type="match status" value="1"/>
</dbReference>
<proteinExistence type="inferred from homology"/>
<keyword evidence="3" id="KW-0328">Glycosyltransferase</keyword>
<dbReference type="EMBL" id="BAAAYX010000003">
    <property type="protein sequence ID" value="GAA3697463.1"/>
    <property type="molecule type" value="Genomic_DNA"/>
</dbReference>
<evidence type="ECO:0000256" key="3">
    <source>
        <dbReference type="ARBA" id="ARBA00022676"/>
    </source>
</evidence>
<evidence type="ECO:0000313" key="6">
    <source>
        <dbReference type="EMBL" id="GAA3697463.1"/>
    </source>
</evidence>
<evidence type="ECO:0000313" key="7">
    <source>
        <dbReference type="Proteomes" id="UP001500051"/>
    </source>
</evidence>
<comment type="caution">
    <text evidence="6">The sequence shown here is derived from an EMBL/GenBank/DDBJ whole genome shotgun (WGS) entry which is preliminary data.</text>
</comment>
<accession>A0ABP7CW86</accession>
<evidence type="ECO:0000256" key="2">
    <source>
        <dbReference type="ARBA" id="ARBA00006739"/>
    </source>
</evidence>
<dbReference type="RefSeq" id="WP_344811382.1">
    <property type="nucleotide sequence ID" value="NZ_BAAAYX010000003.1"/>
</dbReference>
<feature type="region of interest" description="Disordered" evidence="5">
    <location>
        <begin position="272"/>
        <end position="292"/>
    </location>
</feature>
<dbReference type="Proteomes" id="UP001500051">
    <property type="component" value="Unassembled WGS sequence"/>
</dbReference>
<protein>
    <submittedName>
        <fullName evidence="6">Glycosyltransferase</fullName>
    </submittedName>
</protein>
<reference evidence="7" key="1">
    <citation type="journal article" date="2019" name="Int. J. Syst. Evol. Microbiol.">
        <title>The Global Catalogue of Microorganisms (GCM) 10K type strain sequencing project: providing services to taxonomists for standard genome sequencing and annotation.</title>
        <authorList>
            <consortium name="The Broad Institute Genomics Platform"/>
            <consortium name="The Broad Institute Genome Sequencing Center for Infectious Disease"/>
            <person name="Wu L."/>
            <person name="Ma J."/>
        </authorList>
    </citation>
    <scope>NUCLEOTIDE SEQUENCE [LARGE SCALE GENOMIC DNA]</scope>
    <source>
        <strain evidence="7">JCM 16548</strain>
    </source>
</reference>
<comment type="pathway">
    <text evidence="1">Cell wall biogenesis; cell wall polysaccharide biosynthesis.</text>
</comment>
<comment type="similarity">
    <text evidence="2">Belongs to the glycosyltransferase 2 family.</text>
</comment>
<sequence>MRTVVITIAHGRHDHLERQREALARSSAAVHHHVVVAMDDPTLVARLQRTPRTRVVALPAERAGLPLAAARNAGAEAALELGAELLIFLDVDCLPGEGLVAAYRDAARDPATAGSLLCGPVAYLPPPDAGGYDLGRLNEVVPHDGRPAPGPGERLENGDPRLFWSLSFAVTPAVWADTGGFHEHFVGYGAEDTDFGFTAAAAGIPLTWVGGATAYHQWHPTQVPPLGHLDDILRNGAIFARRWGWWPMEGWIDAFADRGLIHWDTTEETYVRSPTSEHHHAHGPSAVRSAGR</sequence>
<dbReference type="InterPro" id="IPR029044">
    <property type="entry name" value="Nucleotide-diphossugar_trans"/>
</dbReference>
<keyword evidence="4" id="KW-0808">Transferase</keyword>
<gene>
    <name evidence="6" type="ORF">GCM10022204_11860</name>
</gene>
<dbReference type="SUPFAM" id="SSF53448">
    <property type="entry name" value="Nucleotide-diphospho-sugar transferases"/>
    <property type="match status" value="1"/>
</dbReference>
<dbReference type="Gene3D" id="3.90.550.10">
    <property type="entry name" value="Spore Coat Polysaccharide Biosynthesis Protein SpsA, Chain A"/>
    <property type="match status" value="1"/>
</dbReference>
<evidence type="ECO:0000256" key="4">
    <source>
        <dbReference type="ARBA" id="ARBA00022679"/>
    </source>
</evidence>
<evidence type="ECO:0000256" key="1">
    <source>
        <dbReference type="ARBA" id="ARBA00004776"/>
    </source>
</evidence>
<dbReference type="PANTHER" id="PTHR43179">
    <property type="entry name" value="RHAMNOSYLTRANSFERASE WBBL"/>
    <property type="match status" value="1"/>
</dbReference>
<keyword evidence="7" id="KW-1185">Reference proteome</keyword>
<evidence type="ECO:0000256" key="5">
    <source>
        <dbReference type="SAM" id="MobiDB-lite"/>
    </source>
</evidence>